<reference evidence="1" key="1">
    <citation type="journal article" date="2009" name="Mol. Plant Microbe Interact.">
        <title>Genetic analysis of the rkp-3 gene region in Sinorhizobium meliloti 41: rkpY directs capsular polysaccharide synthesis to KR5 antigen production.</title>
        <authorList>
            <person name="Palvolgyi A."/>
            <person name="Deak V."/>
            <person name="Poinsot V."/>
            <person name="Nagy T."/>
            <person name="Nagy E."/>
            <person name="Kerepesi I."/>
            <person name="Putnoky P."/>
        </authorList>
    </citation>
    <scope>NUCLEOTIDE SEQUENCE</scope>
    <source>
        <strain evidence="1">AK631</strain>
        <plasmid evidence="1">pRm41b</plasmid>
    </source>
</reference>
<keyword evidence="1" id="KW-0614">Plasmid</keyword>
<proteinExistence type="predicted"/>
<gene>
    <name evidence="1" type="primary">rkpY</name>
</gene>
<accession>A8E0X9</accession>
<protein>
    <submittedName>
        <fullName evidence="1">Uncharacterized protein</fullName>
    </submittedName>
</protein>
<evidence type="ECO:0000313" key="1">
    <source>
        <dbReference type="EMBL" id="CAO91949.1"/>
    </source>
</evidence>
<organism evidence="1">
    <name type="scientific">Rhizobium meliloti</name>
    <name type="common">Ensifer meliloti</name>
    <name type="synonym">Sinorhizobium meliloti</name>
    <dbReference type="NCBI Taxonomy" id="382"/>
    <lineage>
        <taxon>Bacteria</taxon>
        <taxon>Pseudomonadati</taxon>
        <taxon>Pseudomonadota</taxon>
        <taxon>Alphaproteobacteria</taxon>
        <taxon>Hyphomicrobiales</taxon>
        <taxon>Rhizobiaceae</taxon>
        <taxon>Sinorhizobium/Ensifer group</taxon>
        <taxon>Sinorhizobium</taxon>
    </lineage>
</organism>
<dbReference type="EMBL" id="AM849044">
    <property type="protein sequence ID" value="CAO91949.1"/>
    <property type="molecule type" value="Genomic_DNA"/>
</dbReference>
<geneLocation type="plasmid" evidence="1">
    <name>pRm41b</name>
</geneLocation>
<sequence>MPSALAEKYKAYSMLSNETAPSTEFLKSENIRNHFLDGLEKVARIIDQNSDYDAIIGHKITDEFRARFGSSVTIEERRKLALSAWKTTIATSKQATYALPDVDMLFLGRTRNNLREFSFFLETLSDLNRRISHFNAVDLKLAKREHSQDDLDQLLEHLTPKMVDYLDCRTTIGPELVYQLGQFAVHFIRYLFSLARKDSKHPLLAIVANDHSPNPVAFSLAMKTFNVPRLYIQHAEVSNSFPPLDFEYSILRNSASHRIYEGIGPIDGNVFVISRFPGSFIHPKDITEEGGKQSVVLYTTGRVELDGLHRVFEGLKQNPDVSSIYVKPHPNQAAVEWPSDLPALSGFPTFPHIAVVANSSVVIELLHQGIPVFQNFDFDPVEADYYGFVRNGIAGPAPTEALSGPFWKHFRFDLEWYSQYTDRYAPPESVSEREKSRLLAEVNYLLGRRIRPRAGARKKDVAPKPVNRPKVKLSSIGKSAVNFAAKISSTLVLESVKYVAYESPLKNRKAIQDLRKADAHLVHRAPSAPPDPDKMKWLCASIAEATNASKWLERTLDVGLITHEEAIKAIDQLYLNRDPIVFTLFDRIDDLEDHLPVYLWLSFKRFEITGVALPYPLTGMVRAALEIPNHRFVRSSLEGLVFNACLRENRLDLLDLLFEKGLRVRSETLSTTRRIALLRHLIQSGAASKYEKTRAEFWEAETPFHRLKISDLDNVFGTKHSGSTHEQITLAFETSAPPTIAAEFKAEIKPVYDRLGPSIRFMDVRSRAEERDLFQQLVMEALQHKRALSMIRLSDGEGYAFADSHEYFSLEDQLNRERHWWGLELDQPLRSAITARIRAAVDQADVLGIPSIHRFVRDVHEKSISFKANVQGRGLLQVLHYFSSKESTALFGDEKMNIPLFRSHEAVREMLIASERCVLVSSANTSQLPDWMRGLTNMDHVTIPTHFRTSRNAKYHVSDQPLPLVYEAIDEEVRRKTSPGTLVLVAGGIVGKIFIGTAKEAGGVALDLGSVMDEWLEAGIHSLH</sequence>
<dbReference type="AlphaFoldDB" id="A8E0X9"/>
<name>A8E0X9_RHIML</name>
<reference evidence="1" key="2">
    <citation type="journal article" date="2010" name="J. Bacteriol.">
        <title>Identification of tail genes in the temperate phage 16-3 of Sinorhizobium meliloti 41.</title>
        <authorList>
            <person name="Deak V."/>
            <person name="Lukacs R."/>
            <person name="Buzas Z."/>
            <person name="Palvolgyi A."/>
            <person name="Papp P."/>
            <person name="Orosz L."/>
            <person name="Putnoky P."/>
        </authorList>
    </citation>
    <scope>NUCLEOTIDE SEQUENCE</scope>
    <source>
        <strain evidence="1">AK631</strain>
        <plasmid evidence="1">pRm41b</plasmid>
    </source>
</reference>